<feature type="compositionally biased region" description="Basic and acidic residues" evidence="1">
    <location>
        <begin position="841"/>
        <end position="852"/>
    </location>
</feature>
<keyword evidence="4" id="KW-1185">Reference proteome</keyword>
<sequence length="871" mass="94229">MAAAGEKRLSQGVLNRADLQLGVQAFLRWDPALKEKSAFEMENAREALIFCQPFFKEDRTRSCALACAIMFLTILQMTLDRPGTEPTDCTWTAHLYTRSGQIQPMQEKIEKCPALISRDLLAGKVGELDSAASFLLGAINAMPHDLLPQAPHFEGCFACLDDLLVHMKSSRVSEGSFSLVAPSTRAFNENASRSRSGSGEEASGAVVEGTDPERASSSRASQTWLEREIICDEIAEFIKRCLGGDHRGSSGRDRIQLPSKIWLVFKDYEGLEYRPVRVCRTWAACKELVKKAGSAGLSSCRAIRSGLARWALEMAAVEGDSAEEAELAEPGEALANRPFVALPDGSAEFQYDLWTLKVASGASIQCILVSRVADGRYLAAFPHQVWHRTVSKRTLPPILSKPTLIEVVCASVEDMTRELAFYMKVWVGYITAETFGEMVESDGYLPFAPALREALEERFSFLSAESGRGGEDGSAALGDAAGALGPRVSRLEDLLGKMSVSLETVLEKVSSGSSKPSTPKVQFAAKPKVIPGAHLQDGAAKFPSLDPSVVASVLSAGVPEENLREMERLMGASSKGKKLREPALRKPARKVTDTVLSESEDEIEEADSGSPTTGDQEPGTMEGALNKLTELVTLLSADKIKRAKSSKVDIALENLGGNTGADSSTGSTGKRAAAARRALRLALQEAPEDISNVIEKLMLEDLTLQTVMPGMPKKDFNARAWVEHRSRIGAYKSSAYLAWSAAGVLDDLVNGRVAHARARSCLMLVMIDQVAIDRGNWALGAELMLEQGPPLSALASHTLPSISDGESPFSKILDARWAEVMLSHLKDAEDYVQKRKALGKKSTEETEKDTGRPKPKPKSKGKSQSEAAETA</sequence>
<protein>
    <submittedName>
        <fullName evidence="2">Uncharacterized protein</fullName>
    </submittedName>
</protein>
<reference evidence="3 4" key="2">
    <citation type="submission" date="2024-05" db="EMBL/GenBank/DDBJ databases">
        <authorList>
            <person name="Chen Y."/>
            <person name="Shah S."/>
            <person name="Dougan E. K."/>
            <person name="Thang M."/>
            <person name="Chan C."/>
        </authorList>
    </citation>
    <scope>NUCLEOTIDE SEQUENCE [LARGE SCALE GENOMIC DNA]</scope>
</reference>
<comment type="caution">
    <text evidence="2">The sequence shown here is derived from an EMBL/GenBank/DDBJ whole genome shotgun (WGS) entry which is preliminary data.</text>
</comment>
<dbReference type="EMBL" id="CAMXCT010004502">
    <property type="protein sequence ID" value="CAI4009352.1"/>
    <property type="molecule type" value="Genomic_DNA"/>
</dbReference>
<dbReference type="EMBL" id="CAMXCT020004502">
    <property type="protein sequence ID" value="CAL1162727.1"/>
    <property type="molecule type" value="Genomic_DNA"/>
</dbReference>
<organism evidence="2">
    <name type="scientific">Cladocopium goreaui</name>
    <dbReference type="NCBI Taxonomy" id="2562237"/>
    <lineage>
        <taxon>Eukaryota</taxon>
        <taxon>Sar</taxon>
        <taxon>Alveolata</taxon>
        <taxon>Dinophyceae</taxon>
        <taxon>Suessiales</taxon>
        <taxon>Symbiodiniaceae</taxon>
        <taxon>Cladocopium</taxon>
    </lineage>
</organism>
<dbReference type="AlphaFoldDB" id="A0A9P1DGF7"/>
<feature type="region of interest" description="Disordered" evidence="1">
    <location>
        <begin position="835"/>
        <end position="871"/>
    </location>
</feature>
<feature type="compositionally biased region" description="Acidic residues" evidence="1">
    <location>
        <begin position="598"/>
        <end position="607"/>
    </location>
</feature>
<feature type="compositionally biased region" description="Low complexity" evidence="1">
    <location>
        <begin position="188"/>
        <end position="209"/>
    </location>
</feature>
<evidence type="ECO:0000313" key="4">
    <source>
        <dbReference type="Proteomes" id="UP001152797"/>
    </source>
</evidence>
<proteinExistence type="predicted"/>
<evidence type="ECO:0000313" key="2">
    <source>
        <dbReference type="EMBL" id="CAI4009352.1"/>
    </source>
</evidence>
<evidence type="ECO:0000313" key="3">
    <source>
        <dbReference type="EMBL" id="CAL4796664.1"/>
    </source>
</evidence>
<dbReference type="Proteomes" id="UP001152797">
    <property type="component" value="Unassembled WGS sequence"/>
</dbReference>
<gene>
    <name evidence="2" type="ORF">C1SCF055_LOCUS34719</name>
</gene>
<evidence type="ECO:0000256" key="1">
    <source>
        <dbReference type="SAM" id="MobiDB-lite"/>
    </source>
</evidence>
<feature type="region of interest" description="Disordered" evidence="1">
    <location>
        <begin position="188"/>
        <end position="220"/>
    </location>
</feature>
<dbReference type="EMBL" id="CAMXCT030004502">
    <property type="protein sequence ID" value="CAL4796664.1"/>
    <property type="molecule type" value="Genomic_DNA"/>
</dbReference>
<reference evidence="2" key="1">
    <citation type="submission" date="2022-10" db="EMBL/GenBank/DDBJ databases">
        <authorList>
            <person name="Chen Y."/>
            <person name="Dougan E. K."/>
            <person name="Chan C."/>
            <person name="Rhodes N."/>
            <person name="Thang M."/>
        </authorList>
    </citation>
    <scope>NUCLEOTIDE SEQUENCE</scope>
</reference>
<name>A0A9P1DGF7_9DINO</name>
<accession>A0A9P1DGF7</accession>
<feature type="region of interest" description="Disordered" evidence="1">
    <location>
        <begin position="571"/>
        <end position="621"/>
    </location>
</feature>
<dbReference type="OrthoDB" id="444437at2759"/>